<evidence type="ECO:0000256" key="7">
    <source>
        <dbReference type="SAM" id="Coils"/>
    </source>
</evidence>
<feature type="compositionally biased region" description="Basic and acidic residues" evidence="8">
    <location>
        <begin position="279"/>
        <end position="289"/>
    </location>
</feature>
<feature type="domain" description="ABC transmembrane type-1" evidence="9">
    <location>
        <begin position="416"/>
        <end position="644"/>
    </location>
</feature>
<dbReference type="SUPFAM" id="SSF161098">
    <property type="entry name" value="MetI-like"/>
    <property type="match status" value="1"/>
</dbReference>
<evidence type="ECO:0000259" key="9">
    <source>
        <dbReference type="PROSITE" id="PS50928"/>
    </source>
</evidence>
<dbReference type="GO" id="GO:0005886">
    <property type="term" value="C:plasma membrane"/>
    <property type="evidence" value="ECO:0007669"/>
    <property type="project" value="UniProtKB-SubCell"/>
</dbReference>
<dbReference type="EMBL" id="JAENIO010000016">
    <property type="protein sequence ID" value="MBK1833981.1"/>
    <property type="molecule type" value="Genomic_DNA"/>
</dbReference>
<feature type="transmembrane region" description="Helical" evidence="5">
    <location>
        <begin position="29"/>
        <end position="53"/>
    </location>
</feature>
<keyword evidence="7" id="KW-0175">Coiled coil</keyword>
<keyword evidence="2 5" id="KW-0812">Transmembrane</keyword>
<feature type="transmembrane region" description="Helical" evidence="5">
    <location>
        <begin position="621"/>
        <end position="640"/>
    </location>
</feature>
<feature type="transmembrane region" description="Helical" evidence="5">
    <location>
        <begin position="547"/>
        <end position="572"/>
    </location>
</feature>
<comment type="subcellular location">
    <subcellularLocation>
        <location evidence="1 5">Cell membrane</location>
        <topology evidence="1 5">Multi-pass membrane protein</topology>
    </subcellularLocation>
</comment>
<keyword evidence="4 5" id="KW-0472">Membrane</keyword>
<dbReference type="InterPro" id="IPR011864">
    <property type="entry name" value="Phosphate_PstC"/>
</dbReference>
<dbReference type="PROSITE" id="PS50928">
    <property type="entry name" value="ABC_TM1"/>
    <property type="match status" value="1"/>
</dbReference>
<evidence type="ECO:0000256" key="4">
    <source>
        <dbReference type="ARBA" id="ARBA00023136"/>
    </source>
</evidence>
<proteinExistence type="inferred from homology"/>
<comment type="function">
    <text evidence="6">Part of the binding-protein-dependent transport system for phosphate; probably responsible for the translocation of the substrate across the membrane.</text>
</comment>
<feature type="transmembrane region" description="Helical" evidence="5">
    <location>
        <begin position="415"/>
        <end position="441"/>
    </location>
</feature>
<keyword evidence="6" id="KW-0592">Phosphate transport</keyword>
<dbReference type="Gene3D" id="1.10.3720.10">
    <property type="entry name" value="MetI-like"/>
    <property type="match status" value="1"/>
</dbReference>
<evidence type="ECO:0000313" key="10">
    <source>
        <dbReference type="EMBL" id="MBK1833981.1"/>
    </source>
</evidence>
<dbReference type="GO" id="GO:0005315">
    <property type="term" value="F:phosphate transmembrane transporter activity"/>
    <property type="evidence" value="ECO:0007669"/>
    <property type="project" value="InterPro"/>
</dbReference>
<dbReference type="RefSeq" id="WP_200391417.1">
    <property type="nucleotide sequence ID" value="NZ_JAENIO010000016.1"/>
</dbReference>
<keyword evidence="5" id="KW-0813">Transport</keyword>
<evidence type="ECO:0000313" key="11">
    <source>
        <dbReference type="Proteomes" id="UP000604083"/>
    </source>
</evidence>
<evidence type="ECO:0000256" key="3">
    <source>
        <dbReference type="ARBA" id="ARBA00022989"/>
    </source>
</evidence>
<gene>
    <name evidence="10" type="primary">pstC</name>
    <name evidence="10" type="ORF">JIN78_07910</name>
</gene>
<keyword evidence="6" id="KW-1003">Cell membrane</keyword>
<evidence type="ECO:0000256" key="8">
    <source>
        <dbReference type="SAM" id="MobiDB-lite"/>
    </source>
</evidence>
<keyword evidence="3 5" id="KW-1133">Transmembrane helix</keyword>
<dbReference type="Proteomes" id="UP000604083">
    <property type="component" value="Unassembled WGS sequence"/>
</dbReference>
<evidence type="ECO:0000256" key="1">
    <source>
        <dbReference type="ARBA" id="ARBA00004651"/>
    </source>
</evidence>
<dbReference type="InterPro" id="IPR000515">
    <property type="entry name" value="MetI-like"/>
</dbReference>
<dbReference type="PANTHER" id="PTHR42727">
    <property type="entry name" value="PHOSPHATE TRANSPORT SYSTEM PERMEASE PROTEIN"/>
    <property type="match status" value="1"/>
</dbReference>
<feature type="region of interest" description="Disordered" evidence="8">
    <location>
        <begin position="265"/>
        <end position="289"/>
    </location>
</feature>
<dbReference type="Pfam" id="PF00528">
    <property type="entry name" value="BPD_transp_1"/>
    <property type="match status" value="1"/>
</dbReference>
<reference evidence="10" key="1">
    <citation type="submission" date="2021-01" db="EMBL/GenBank/DDBJ databases">
        <title>Modified the classification status of verrucomicrobia.</title>
        <authorList>
            <person name="Feng X."/>
        </authorList>
    </citation>
    <scope>NUCLEOTIDE SEQUENCE</scope>
    <source>
        <strain evidence="10">KCTC 12986</strain>
    </source>
</reference>
<comment type="caution">
    <text evidence="10">The sequence shown here is derived from an EMBL/GenBank/DDBJ whole genome shotgun (WGS) entry which is preliminary data.</text>
</comment>
<feature type="coiled-coil region" evidence="7">
    <location>
        <begin position="121"/>
        <end position="177"/>
    </location>
</feature>
<dbReference type="NCBIfam" id="TIGR02138">
    <property type="entry name" value="phosphate_pstC"/>
    <property type="match status" value="1"/>
</dbReference>
<dbReference type="PANTHER" id="PTHR42727:SF1">
    <property type="entry name" value="PHOSPHATE TRANSPORT SYSTEM PERMEASE"/>
    <property type="match status" value="1"/>
</dbReference>
<dbReference type="InterPro" id="IPR035906">
    <property type="entry name" value="MetI-like_sf"/>
</dbReference>
<dbReference type="AlphaFoldDB" id="A0A934RQX4"/>
<sequence length="654" mass="72646">MSEQSAQGEAKAFRKKAGFRFMGLGLQDMIRYFFGGNAMVAIIVLLLISAFLAKEAFFFFPRHLEELRAYRETGQEYVGYMDAELKAHRKITSAATQAYNLQLRSVVRDELALLEVGREVKTLLREEVERERDALAAAEEQVGVLEFIGGEAYEVAKAEVEEKRQALQEAVARAAGDLSVTDLTFSEVTPEEKQFNRIKQAMVRDLTGEDSPWLAELEARIAEKQAAAEAEYEQFGTAVTELVAAQAPLEELWSKLRTITSENRDEVEKARTAPRRKKALEDGAKLTDDPERKAEMLAQAAEVDLSTPEPEEMTRPVYDHRDEHQALRQELLQTTRRLVKAIPDEVAAKQSNAILEDLPKVREGFEKQFKRLGKKAEEWSHDEKIGMGGSILTFFLGTEWVTNSSWNDVYGLLPLFSGSCIIAIIAIVIAVPFSVASAIYVNQIASPLEQNLIKPTIEFIQAIPSIVLGFFGIVVLGDFLREMSQWEFLAWLPGFPMQERLNALNAGLLLAFMSIPTIFTLAEDALNNVPKAYRDASLALGSTRLQTIFKVVVPTALSGIVAAVLLGFGRIIGETMVVLLVAGNKIAMPEWGEGLGVLTDPTHTMTGIIAQETGEVEQGSLHWRALFMVGMVLFTISLVLNSLSQEILKRFGNK</sequence>
<feature type="transmembrane region" description="Helical" evidence="5">
    <location>
        <begin position="462"/>
        <end position="481"/>
    </location>
</feature>
<evidence type="ECO:0000256" key="6">
    <source>
        <dbReference type="RuleBase" id="RU363054"/>
    </source>
</evidence>
<evidence type="ECO:0000256" key="2">
    <source>
        <dbReference type="ARBA" id="ARBA00022692"/>
    </source>
</evidence>
<organism evidence="10 11">
    <name type="scientific">Roseibacillus ishigakijimensis</name>
    <dbReference type="NCBI Taxonomy" id="454146"/>
    <lineage>
        <taxon>Bacteria</taxon>
        <taxon>Pseudomonadati</taxon>
        <taxon>Verrucomicrobiota</taxon>
        <taxon>Verrucomicrobiia</taxon>
        <taxon>Verrucomicrobiales</taxon>
        <taxon>Verrucomicrobiaceae</taxon>
        <taxon>Roseibacillus</taxon>
    </lineage>
</organism>
<accession>A0A934RQX4</accession>
<feature type="transmembrane region" description="Helical" evidence="5">
    <location>
        <begin position="501"/>
        <end position="526"/>
    </location>
</feature>
<dbReference type="CDD" id="cd06261">
    <property type="entry name" value="TM_PBP2"/>
    <property type="match status" value="1"/>
</dbReference>
<protein>
    <recommendedName>
        <fullName evidence="6">Phosphate transport system permease protein</fullName>
    </recommendedName>
</protein>
<comment type="similarity">
    <text evidence="6">Belongs to the binding-protein-dependent transport system permease family. CysTW subfamily.</text>
</comment>
<dbReference type="GO" id="GO:0006817">
    <property type="term" value="P:phosphate ion transport"/>
    <property type="evidence" value="ECO:0007669"/>
    <property type="project" value="UniProtKB-KW"/>
</dbReference>
<name>A0A934RQX4_9BACT</name>
<keyword evidence="11" id="KW-1185">Reference proteome</keyword>
<evidence type="ECO:0000256" key="5">
    <source>
        <dbReference type="RuleBase" id="RU363032"/>
    </source>
</evidence>